<feature type="domain" description="Ketosynthase family 3 (KS3)" evidence="8">
    <location>
        <begin position="5"/>
        <end position="431"/>
    </location>
</feature>
<proteinExistence type="predicted"/>
<keyword evidence="3" id="KW-0597">Phosphoprotein</keyword>
<dbReference type="InterPro" id="IPR036291">
    <property type="entry name" value="NAD(P)-bd_dom_sf"/>
</dbReference>
<dbReference type="InterPro" id="IPR049551">
    <property type="entry name" value="PKS_DH_C"/>
</dbReference>
<dbReference type="Pfam" id="PF16197">
    <property type="entry name" value="KAsynt_C_assoc"/>
    <property type="match status" value="1"/>
</dbReference>
<dbReference type="Gene3D" id="3.40.47.10">
    <property type="match status" value="1"/>
</dbReference>
<feature type="active site" description="Proton donor; for dehydratase activity" evidence="6">
    <location>
        <position position="1088"/>
    </location>
</feature>
<dbReference type="InterPro" id="IPR018201">
    <property type="entry name" value="Ketoacyl_synth_AS"/>
</dbReference>
<protein>
    <submittedName>
        <fullName evidence="10">Fatty acid synthase 2</fullName>
    </submittedName>
</protein>
<dbReference type="InterPro" id="IPR009081">
    <property type="entry name" value="PP-bd_ACP"/>
</dbReference>
<evidence type="ECO:0000259" key="9">
    <source>
        <dbReference type="PROSITE" id="PS52019"/>
    </source>
</evidence>
<feature type="domain" description="Carrier" evidence="7">
    <location>
        <begin position="2012"/>
        <end position="2087"/>
    </location>
</feature>
<dbReference type="InterPro" id="IPR049900">
    <property type="entry name" value="PKS_mFAS_DH"/>
</dbReference>
<dbReference type="SMART" id="SM00822">
    <property type="entry name" value="PKS_KR"/>
    <property type="match status" value="1"/>
</dbReference>
<dbReference type="Gene3D" id="3.30.70.3290">
    <property type="match status" value="1"/>
</dbReference>
<dbReference type="CDD" id="cd05274">
    <property type="entry name" value="KR_FAS_SDR_x"/>
    <property type="match status" value="1"/>
</dbReference>
<dbReference type="SUPFAM" id="SSF52151">
    <property type="entry name" value="FabD/lysophospholipase-like"/>
    <property type="match status" value="1"/>
</dbReference>
<dbReference type="Pfam" id="PF00698">
    <property type="entry name" value="Acyl_transf_1"/>
    <property type="match status" value="1"/>
</dbReference>
<keyword evidence="4" id="KW-0808">Transferase</keyword>
<evidence type="ECO:0000256" key="6">
    <source>
        <dbReference type="PROSITE-ProRule" id="PRU01363"/>
    </source>
</evidence>
<reference evidence="10 11" key="1">
    <citation type="submission" date="2019-04" db="EMBL/GenBank/DDBJ databases">
        <authorList>
            <consortium name="Wellcome Sanger Institute Data Sharing"/>
        </authorList>
    </citation>
    <scope>NUCLEOTIDE SEQUENCE [LARGE SCALE GENOMIC DNA]</scope>
</reference>
<sequence length="2091" mass="232722">MEDGDDDIAVVGIGCNFPGGEGLEKFWKVLLEGKNCTVQIPEERFDTRHWCDPDHSKAGKSITDKAALIERFNEFDHKFFGIPEAEADYMDPQQKLVLECTYRALENAGIPMEKASGTRTGVFLGLMNRDYESLLNNSPSTIRHYNSTGTAMSIAANRISYTFNLTGPSFAIDSACSSSLVALHLACQAIKQGDCEMALCGGVSCIIEPRVFVALSKAKMISPEGTSKPFSSRADGYGRGEGCGVVLLKPLKKALKDFDQVWGVIIETAVNQDGRFMTPITKPSVDQQEELLCRIYSTQIDPVHIQYVEAHGTGTPAGDPTEAQAISEVIARARPPGSEILYVGSVKGNIGHTESAAGMAGLIKVILMMHHETIVPSLFYSEDSASIDTKALNLKIPTKVEKWESAAPVGRMAGINNFGFGGTNAHAVVRQYMQRHVSESIPRDSPKLIVLSAATEKSLAMTFADTSQKLRQYQTVDLETLAYTSACRRSHTRHKYRKVFMTSSLDNLQAQLDSSLNRKIVPLKSIPQIIFVFCGNGVTYRGMCKQLLKREPIFREKAKEIGNLFQKYKLTNIAEKLEKNYDNDDFTKPDVVQPLLFTIQVAISNLLKHWGIRPDAVLGHSVGEVAAAHCSGLLSLEDAVKVIYLRSTLQSQVTGGKMLVVSNTVVSETLKYLSAYSGKICLAAFNSPQSCTLSGDADAIESLHDKLKTLFDSKNVFLHILDVPAAYHSHMMDPILSNLETSIGTLQGNEMETQLFSTVTGRVCSQMDFLTGTYWARNIREPVAFEEAVKSAAKERKNIVFVEIGPRRALQRNIIETLGNDIIVLTSVQPDKDHDTMLTLVTRLFEMGVDVNWDQFYAGYEAPPTTFPVYQFDCPKKKVFFEAIRSGNDIPQSHHPLISWVAREEVCCNFSLYSESYIQEHKHNGSVIVPGAVHVELALASFMAIVKQKVPLCFLQLGISFQNLLVLVKNSPEVKVKLEPEENETKFKIHSSIATYASGTIHFKSSPTVVAEKNIMLDSVFKRCNSILTEEQIYTVLSRAGFEYGPTLRLLRNVHYGEELMEAVSIVKPLQAMTCQLHNYCIHPVLLDCFLQMTAVITAGRHTSRPAFPASIGCVTVTRPLQEEMVMYLRMTLKGSHYFEVCGCFTDKEGQVLVELQSVRIKLLAEPSYVTEKCFFHNEFHIISKEINSTHRPKALVFEDPMGVAKAFQDCLHPKSTFVSYTNSRKQLVLPFSGTLCSFGLADGILDFEEVLFMWGIQDLSSLDTEMILEKLTDCCEFYRQVLLYLKKGQCSLMVRVITYKVGGKSVDHISPGFVLSGMTRSCAAEITDLSFQLINVESLSCEDIRALAHVISSYESRKFPEIFISNGQIYSTAITRTNFKTAGKDSVEGRTTDLGSEPFILQTADPYRMKNLCAIPSVSLGEHVREKTVEVQLDRVCVHSSEYFPVSVSDLNFHQTIYWEKQTFQNHTLLALDFSGTVTAVGKGVRKLRVGDHVASCYPVTASSKIIIPEGACYRTKRFPFLKEVPCISYFVLSWEIFHNMLPKGNQVRRIGILSSNPDSVLVQILVQTANKSGWIATAGTEFGGLIQNVKTCDAFIFLPQFNPTLVAEACHASTVKYIVLVGNRQEPLPSSTFRNDNENVYLQNVQVTNILQKVNLKKQQDKIYKWLKSMFLNQESLNMQYVTFQRTPGAPDDSELECYESYFSLKTIAVVVLDSGTKDPGSDIQMLIKPKPLFKKKSVYVVTGGLSGLGLETVKFIAQRGGGCIAVLSRRALSTEMQLEMNILQSQCGVSVISLQCDVSVSEQVLGAFSLIAQRFPFCPIRGVFHSAVVLQDGLIETLDRLAFEKVLRPKVNGVLNLHYATVNYELDYFVCYSSISSFIGNASQSNYAAANSFLDMFCQYRRNLGLAGQSINWGALNLGLLQEKEHFQRFLEAKGMAVMEVPEIHESLKHCLLLNNAQQVICKFNFKNLKHHVFSQNASLRARLLTLVEEEIKNLEVSDTGIQKPMSPYSLEEYVKSLFSETCNIDLNELSGDTTLSVLGVDSMLAMTLQNMIFQERGVNIPLVKLLDPNTTLSALLSIMNEHTQGNF</sequence>
<dbReference type="GO" id="GO:0004314">
    <property type="term" value="F:[acyl-carrier-protein] S-malonyltransferase activity"/>
    <property type="evidence" value="ECO:0007669"/>
    <property type="project" value="UniProtKB-EC"/>
</dbReference>
<keyword evidence="11" id="KW-1185">Reference proteome</keyword>
<gene>
    <name evidence="10" type="primary">pks1</name>
</gene>
<evidence type="ECO:0000313" key="10">
    <source>
        <dbReference type="Ensembl" id="ENSSFOP00015027366.2"/>
    </source>
</evidence>
<dbReference type="InterPro" id="IPR016035">
    <property type="entry name" value="Acyl_Trfase/lysoPLipase"/>
</dbReference>
<evidence type="ECO:0000256" key="4">
    <source>
        <dbReference type="ARBA" id="ARBA00022679"/>
    </source>
</evidence>
<dbReference type="Proteomes" id="UP000694397">
    <property type="component" value="Chromosome 19"/>
</dbReference>
<dbReference type="InterPro" id="IPR013968">
    <property type="entry name" value="PKS_KR"/>
</dbReference>
<dbReference type="InterPro" id="IPR020841">
    <property type="entry name" value="PKS_Beta-ketoAc_synthase_dom"/>
</dbReference>
<dbReference type="InterPro" id="IPR014043">
    <property type="entry name" value="Acyl_transferase_dom"/>
</dbReference>
<evidence type="ECO:0000256" key="3">
    <source>
        <dbReference type="ARBA" id="ARBA00022553"/>
    </source>
</evidence>
<reference evidence="10" key="2">
    <citation type="submission" date="2025-08" db="UniProtKB">
        <authorList>
            <consortium name="Ensembl"/>
        </authorList>
    </citation>
    <scope>IDENTIFICATION</scope>
</reference>
<dbReference type="InterPro" id="IPR016036">
    <property type="entry name" value="Malonyl_transacylase_ACP-bd"/>
</dbReference>
<dbReference type="SMART" id="SM00825">
    <property type="entry name" value="PKS_KS"/>
    <property type="match status" value="1"/>
</dbReference>
<dbReference type="GO" id="GO:0006633">
    <property type="term" value="P:fatty acid biosynthetic process"/>
    <property type="evidence" value="ECO:0007669"/>
    <property type="project" value="UniProtKB-UniPathway"/>
</dbReference>
<dbReference type="GeneTree" id="ENSGT00940000164060"/>
<dbReference type="InterPro" id="IPR036736">
    <property type="entry name" value="ACP-like_sf"/>
</dbReference>
<dbReference type="Gene3D" id="3.40.366.10">
    <property type="entry name" value="Malonyl-Coenzyme A Acyl Carrier Protein, domain 2"/>
    <property type="match status" value="1"/>
</dbReference>
<reference evidence="10" key="3">
    <citation type="submission" date="2025-09" db="UniProtKB">
        <authorList>
            <consortium name="Ensembl"/>
        </authorList>
    </citation>
    <scope>IDENTIFICATION</scope>
</reference>
<dbReference type="InterPro" id="IPR001227">
    <property type="entry name" value="Ac_transferase_dom_sf"/>
</dbReference>
<dbReference type="InterPro" id="IPR014031">
    <property type="entry name" value="Ketoacyl_synth_C"/>
</dbReference>
<dbReference type="PROSITE" id="PS00606">
    <property type="entry name" value="KS3_1"/>
    <property type="match status" value="1"/>
</dbReference>
<dbReference type="Gene3D" id="3.10.129.110">
    <property type="entry name" value="Polyketide synthase dehydratase"/>
    <property type="match status" value="1"/>
</dbReference>
<dbReference type="InterPro" id="IPR011032">
    <property type="entry name" value="GroES-like_sf"/>
</dbReference>
<dbReference type="SUPFAM" id="SSF50129">
    <property type="entry name" value="GroES-like"/>
    <property type="match status" value="1"/>
</dbReference>
<dbReference type="InterPro" id="IPR032821">
    <property type="entry name" value="PKS_assoc"/>
</dbReference>
<dbReference type="OrthoDB" id="329835at2759"/>
<comment type="catalytic activity">
    <reaction evidence="5">
        <text>holo-[ACP] + malonyl-CoA = malonyl-[ACP] + CoA</text>
        <dbReference type="Rhea" id="RHEA:41792"/>
        <dbReference type="Rhea" id="RHEA-COMP:9623"/>
        <dbReference type="Rhea" id="RHEA-COMP:9685"/>
        <dbReference type="ChEBI" id="CHEBI:57287"/>
        <dbReference type="ChEBI" id="CHEBI:57384"/>
        <dbReference type="ChEBI" id="CHEBI:64479"/>
        <dbReference type="ChEBI" id="CHEBI:78449"/>
        <dbReference type="EC" id="2.3.1.39"/>
    </reaction>
    <physiologicalReaction direction="left-to-right" evidence="5">
        <dbReference type="Rhea" id="RHEA:41793"/>
    </physiologicalReaction>
</comment>
<evidence type="ECO:0000259" key="7">
    <source>
        <dbReference type="PROSITE" id="PS50075"/>
    </source>
</evidence>
<evidence type="ECO:0000259" key="8">
    <source>
        <dbReference type="PROSITE" id="PS52004"/>
    </source>
</evidence>
<evidence type="ECO:0000313" key="11">
    <source>
        <dbReference type="Proteomes" id="UP000694397"/>
    </source>
</evidence>
<feature type="region of interest" description="C-terminal hotdog fold" evidence="6">
    <location>
        <begin position="1025"/>
        <end position="1170"/>
    </location>
</feature>
<dbReference type="InterPro" id="IPR016039">
    <property type="entry name" value="Thiolase-like"/>
</dbReference>
<dbReference type="Pfam" id="PF00109">
    <property type="entry name" value="ketoacyl-synt"/>
    <property type="match status" value="1"/>
</dbReference>
<dbReference type="InterPro" id="IPR050444">
    <property type="entry name" value="Polyketide_Synthase"/>
</dbReference>
<dbReference type="Pfam" id="PF00550">
    <property type="entry name" value="PP-binding"/>
    <property type="match status" value="1"/>
</dbReference>
<organism evidence="10 11">
    <name type="scientific">Scleropages formosus</name>
    <name type="common">Asian bonytongue</name>
    <name type="synonym">Osteoglossum formosum</name>
    <dbReference type="NCBI Taxonomy" id="113540"/>
    <lineage>
        <taxon>Eukaryota</taxon>
        <taxon>Metazoa</taxon>
        <taxon>Chordata</taxon>
        <taxon>Craniata</taxon>
        <taxon>Vertebrata</taxon>
        <taxon>Euteleostomi</taxon>
        <taxon>Actinopterygii</taxon>
        <taxon>Neopterygii</taxon>
        <taxon>Teleostei</taxon>
        <taxon>Osteoglossocephala</taxon>
        <taxon>Osteoglossomorpha</taxon>
        <taxon>Osteoglossiformes</taxon>
        <taxon>Osteoglossidae</taxon>
        <taxon>Scleropages</taxon>
    </lineage>
</organism>
<dbReference type="SMART" id="SM00827">
    <property type="entry name" value="PKS_AT"/>
    <property type="match status" value="1"/>
</dbReference>
<dbReference type="PANTHER" id="PTHR45681:SF8">
    <property type="entry name" value="CARRIER DOMAIN-CONTAINING PROTEIN"/>
    <property type="match status" value="1"/>
</dbReference>
<dbReference type="PANTHER" id="PTHR45681">
    <property type="entry name" value="POLYKETIDE SYNTHASE 44-RELATED"/>
    <property type="match status" value="1"/>
</dbReference>
<dbReference type="SUPFAM" id="SSF47336">
    <property type="entry name" value="ACP-like"/>
    <property type="match status" value="1"/>
</dbReference>
<keyword evidence="2" id="KW-0596">Phosphopantetheine</keyword>
<feature type="domain" description="PKS/mFAS DH" evidence="9">
    <location>
        <begin position="877"/>
        <end position="1170"/>
    </location>
</feature>
<dbReference type="Gene3D" id="3.40.50.720">
    <property type="entry name" value="NAD(P)-binding Rossmann-like Domain"/>
    <property type="match status" value="1"/>
</dbReference>
<name>A0A8C9S2D7_SCLFO</name>
<dbReference type="PROSITE" id="PS52004">
    <property type="entry name" value="KS3_2"/>
    <property type="match status" value="1"/>
</dbReference>
<feature type="region of interest" description="N-terminal hotdog fold" evidence="6">
    <location>
        <begin position="877"/>
        <end position="1014"/>
    </location>
</feature>
<dbReference type="PROSITE" id="PS52019">
    <property type="entry name" value="PKS_MFAS_DH"/>
    <property type="match status" value="1"/>
</dbReference>
<dbReference type="Gene3D" id="1.10.1200.10">
    <property type="entry name" value="ACP-like"/>
    <property type="match status" value="1"/>
</dbReference>
<dbReference type="PROSITE" id="PS50075">
    <property type="entry name" value="CARRIER"/>
    <property type="match status" value="1"/>
</dbReference>
<dbReference type="SUPFAM" id="SSF55048">
    <property type="entry name" value="Probable ACP-binding domain of malonyl-CoA ACP transacylase"/>
    <property type="match status" value="1"/>
</dbReference>
<dbReference type="InterPro" id="IPR042104">
    <property type="entry name" value="PKS_dehydratase_sf"/>
</dbReference>
<dbReference type="InterPro" id="IPR049552">
    <property type="entry name" value="PKS_DH_N"/>
</dbReference>
<dbReference type="Pfam" id="PF14765">
    <property type="entry name" value="PS-DH"/>
    <property type="match status" value="1"/>
</dbReference>
<evidence type="ECO:0000256" key="1">
    <source>
        <dbReference type="ARBA" id="ARBA00005194"/>
    </source>
</evidence>
<dbReference type="Pfam" id="PF08659">
    <property type="entry name" value="KR"/>
    <property type="match status" value="1"/>
</dbReference>
<dbReference type="Gene3D" id="3.90.180.10">
    <property type="entry name" value="Medium-chain alcohol dehydrogenases, catalytic domain"/>
    <property type="match status" value="1"/>
</dbReference>
<dbReference type="SUPFAM" id="SSF53901">
    <property type="entry name" value="Thiolase-like"/>
    <property type="match status" value="1"/>
</dbReference>
<dbReference type="UniPathway" id="UPA00094"/>
<comment type="pathway">
    <text evidence="1">Lipid metabolism; fatty acid biosynthesis.</text>
</comment>
<feature type="active site" description="Proton acceptor; for dehydratase activity" evidence="6">
    <location>
        <position position="921"/>
    </location>
</feature>
<dbReference type="CDD" id="cd00833">
    <property type="entry name" value="PKS"/>
    <property type="match status" value="1"/>
</dbReference>
<dbReference type="SUPFAM" id="SSF51735">
    <property type="entry name" value="NAD(P)-binding Rossmann-fold domains"/>
    <property type="match status" value="1"/>
</dbReference>
<evidence type="ECO:0000256" key="5">
    <source>
        <dbReference type="ARBA" id="ARBA00048404"/>
    </source>
</evidence>
<dbReference type="InterPro" id="IPR057326">
    <property type="entry name" value="KR_dom"/>
</dbReference>
<dbReference type="Pfam" id="PF02801">
    <property type="entry name" value="Ketoacyl-synt_C"/>
    <property type="match status" value="1"/>
</dbReference>
<dbReference type="GO" id="GO:0004315">
    <property type="term" value="F:3-oxoacyl-[acyl-carrier-protein] synthase activity"/>
    <property type="evidence" value="ECO:0007669"/>
    <property type="project" value="InterPro"/>
</dbReference>
<dbReference type="Ensembl" id="ENSSFOT00015027674.2">
    <property type="protein sequence ID" value="ENSSFOP00015027366.2"/>
    <property type="gene ID" value="ENSSFOG00015017566.2"/>
</dbReference>
<dbReference type="Pfam" id="PF21089">
    <property type="entry name" value="PKS_DH_N"/>
    <property type="match status" value="1"/>
</dbReference>
<evidence type="ECO:0000256" key="2">
    <source>
        <dbReference type="ARBA" id="ARBA00022450"/>
    </source>
</evidence>
<accession>A0A8C9S2D7</accession>
<dbReference type="InterPro" id="IPR014030">
    <property type="entry name" value="Ketoacyl_synth_N"/>
</dbReference>